<dbReference type="RefSeq" id="WP_160598708.1">
    <property type="nucleotide sequence ID" value="NZ_WTYS01000001.1"/>
</dbReference>
<evidence type="ECO:0000313" key="2">
    <source>
        <dbReference type="EMBL" id="MXO57652.1"/>
    </source>
</evidence>
<accession>A0A6I4SSY7</accession>
<dbReference type="AlphaFoldDB" id="A0A6I4SSY7"/>
<organism evidence="2 3">
    <name type="scientific">Pontixanthobacter gangjinensis</name>
    <dbReference type="NCBI Taxonomy" id="1028742"/>
    <lineage>
        <taxon>Bacteria</taxon>
        <taxon>Pseudomonadati</taxon>
        <taxon>Pseudomonadota</taxon>
        <taxon>Alphaproteobacteria</taxon>
        <taxon>Sphingomonadales</taxon>
        <taxon>Erythrobacteraceae</taxon>
        <taxon>Pontixanthobacter</taxon>
    </lineage>
</organism>
<gene>
    <name evidence="2" type="ORF">GRI36_12255</name>
</gene>
<dbReference type="EMBL" id="WTYS01000001">
    <property type="protein sequence ID" value="MXO57652.1"/>
    <property type="molecule type" value="Genomic_DNA"/>
</dbReference>
<dbReference type="Proteomes" id="UP000468943">
    <property type="component" value="Unassembled WGS sequence"/>
</dbReference>
<sequence length="49" mass="5202">MVEQKKNVAEKTDTKAVWEKPTLTVLGGTESIKGGPGTDDEGFDSFTAS</sequence>
<feature type="region of interest" description="Disordered" evidence="1">
    <location>
        <begin position="27"/>
        <end position="49"/>
    </location>
</feature>
<proteinExistence type="predicted"/>
<evidence type="ECO:0008006" key="4">
    <source>
        <dbReference type="Google" id="ProtNLM"/>
    </source>
</evidence>
<evidence type="ECO:0000256" key="1">
    <source>
        <dbReference type="SAM" id="MobiDB-lite"/>
    </source>
</evidence>
<comment type="caution">
    <text evidence="2">The sequence shown here is derived from an EMBL/GenBank/DDBJ whole genome shotgun (WGS) entry which is preliminary data.</text>
</comment>
<protein>
    <recommendedName>
        <fullName evidence="4">Lasso RiPP family leader peptide-containing protein</fullName>
    </recommendedName>
</protein>
<name>A0A6I4SSY7_9SPHN</name>
<keyword evidence="3" id="KW-1185">Reference proteome</keyword>
<reference evidence="2 3" key="1">
    <citation type="submission" date="2019-12" db="EMBL/GenBank/DDBJ databases">
        <title>Genomic-based taxomic classification of the family Erythrobacteraceae.</title>
        <authorList>
            <person name="Xu L."/>
        </authorList>
    </citation>
    <scope>NUCLEOTIDE SEQUENCE [LARGE SCALE GENOMIC DNA]</scope>
    <source>
        <strain evidence="2 3">JCM 17802</strain>
    </source>
</reference>
<evidence type="ECO:0000313" key="3">
    <source>
        <dbReference type="Proteomes" id="UP000468943"/>
    </source>
</evidence>